<dbReference type="Proteomes" id="UP000324705">
    <property type="component" value="Chromosome 3B"/>
</dbReference>
<accession>A0A9R1S177</accession>
<evidence type="ECO:0000256" key="2">
    <source>
        <dbReference type="SAM" id="MobiDB-lite"/>
    </source>
</evidence>
<dbReference type="EMBL" id="LT934116">
    <property type="protein sequence ID" value="VAH76739.1"/>
    <property type="molecule type" value="Genomic_DNA"/>
</dbReference>
<dbReference type="AlphaFoldDB" id="A0A9R1S177"/>
<dbReference type="PANTHER" id="PTHR47451:SF1">
    <property type="entry name" value="ARM REPEAT SUPERFAMILY PROTEIN"/>
    <property type="match status" value="1"/>
</dbReference>
<protein>
    <recommendedName>
        <fullName evidence="5">RING-type E3 ubiquitin transferase</fullName>
    </recommendedName>
</protein>
<evidence type="ECO:0000313" key="4">
    <source>
        <dbReference type="Proteomes" id="UP000324705"/>
    </source>
</evidence>
<sequence length="831" mass="91427">MPPALDAASPTLRTSRPVSRLRRNHRHYHGVHLHLHYRFPSLAADGGGRGRFLLVGTYSASDGSAGQDVGSPESMANSGSAYVGLFVRMLGLDNDARDREHAICTLRHYSLGGQKCIDEIMQFPGCINLIISLLKSESARACEAAAGLLHNITSVKLYRDVAIESGAMEEIFSCIRKSTITPEIKEQCLCTIWNFSIDENLRYKLLGSDMLIPIVRFLDDEDIKVKEVAASITSYLTLSHSYHGALVEAGVIPKLVHLLQTKDDDYKIIRKEARSSLVELSTDDSYHALIVDQGLVRIPLVGSSAYKAFRPQPHSWPSFPDGSEIQRSSRPSKYGATELLLGLIPNEKKAEPDEAKINAMTGRSNQQFLARVGAIEFDYEGKEQSGSQRNDHYTILPWIDGVARLVLIIGLQDVSAIAKAAHAIGDASVNEHMRTSFMEAGAVKSLLQLLMHNDVPVREASAYALEKLSVSSKVCEKIRVEDGRELLVNVLKDSDTPVEQLEKIIHILTRILDMEPDYYASTGSEDIVDDEKCSQGNVDGELNGTSQNLLKQDELDSCSNSIFDFDVISRLIKVLKESSPSLQEKCATLLEHLAACEQHGTAMTAARTESVIEAVLKMGVIHGTTCNPENLDEPPTIMVEVSQAVGATVRLLTKLLNFDIFARSINSVRIVALLRRTLQSSVLLQSKDWVTACLIKLESRGLVDRSVGDIGMEITIYHTIPRLVEQMMTSFSSEKKRKAVIELNRIISGGVMEYTTAVATAGGIFPLVKMLEEGEGDVLEASLAVLYNLSLDPENHPPIIAAGAVPLLKRIVHVESPHWNRALQLLRTLPV</sequence>
<dbReference type="PROSITE" id="PS50176">
    <property type="entry name" value="ARM_REPEAT"/>
    <property type="match status" value="4"/>
</dbReference>
<proteinExistence type="predicted"/>
<dbReference type="SUPFAM" id="SSF48371">
    <property type="entry name" value="ARM repeat"/>
    <property type="match status" value="2"/>
</dbReference>
<evidence type="ECO:0008006" key="5">
    <source>
        <dbReference type="Google" id="ProtNLM"/>
    </source>
</evidence>
<dbReference type="Gramene" id="TRITD3Bv1G114090.1">
    <property type="protein sequence ID" value="TRITD3Bv1G114090.1"/>
    <property type="gene ID" value="TRITD3Bv1G114090"/>
</dbReference>
<feature type="region of interest" description="Disordered" evidence="2">
    <location>
        <begin position="1"/>
        <end position="23"/>
    </location>
</feature>
<feature type="repeat" description="ARM" evidence="1">
    <location>
        <begin position="250"/>
        <end position="295"/>
    </location>
</feature>
<feature type="repeat" description="ARM" evidence="1">
    <location>
        <begin position="125"/>
        <end position="167"/>
    </location>
</feature>
<feature type="repeat" description="ARM" evidence="1">
    <location>
        <begin position="441"/>
        <end position="483"/>
    </location>
</feature>
<keyword evidence="4" id="KW-1185">Reference proteome</keyword>
<dbReference type="Gene3D" id="1.25.10.10">
    <property type="entry name" value="Leucine-rich Repeat Variant"/>
    <property type="match status" value="3"/>
</dbReference>
<dbReference type="SMART" id="SM00185">
    <property type="entry name" value="ARM"/>
    <property type="match status" value="7"/>
</dbReference>
<dbReference type="InterPro" id="IPR011989">
    <property type="entry name" value="ARM-like"/>
</dbReference>
<evidence type="ECO:0000313" key="3">
    <source>
        <dbReference type="EMBL" id="VAH76739.1"/>
    </source>
</evidence>
<dbReference type="InterPro" id="IPR000225">
    <property type="entry name" value="Armadillo"/>
</dbReference>
<name>A0A9R1S177_TRITD</name>
<reference evidence="3 4" key="1">
    <citation type="submission" date="2017-09" db="EMBL/GenBank/DDBJ databases">
        <authorList>
            <consortium name="International Durum Wheat Genome Sequencing Consortium (IDWGSC)"/>
            <person name="Milanesi L."/>
        </authorList>
    </citation>
    <scope>NUCLEOTIDE SEQUENCE [LARGE SCALE GENOMIC DNA]</scope>
    <source>
        <strain evidence="4">cv. Svevo</strain>
    </source>
</reference>
<gene>
    <name evidence="3" type="ORF">TRITD_3Bv1G114090</name>
</gene>
<dbReference type="InterPro" id="IPR016024">
    <property type="entry name" value="ARM-type_fold"/>
</dbReference>
<evidence type="ECO:0000256" key="1">
    <source>
        <dbReference type="PROSITE-ProRule" id="PRU00259"/>
    </source>
</evidence>
<organism evidence="3 4">
    <name type="scientific">Triticum turgidum subsp. durum</name>
    <name type="common">Durum wheat</name>
    <name type="synonym">Triticum durum</name>
    <dbReference type="NCBI Taxonomy" id="4567"/>
    <lineage>
        <taxon>Eukaryota</taxon>
        <taxon>Viridiplantae</taxon>
        <taxon>Streptophyta</taxon>
        <taxon>Embryophyta</taxon>
        <taxon>Tracheophyta</taxon>
        <taxon>Spermatophyta</taxon>
        <taxon>Magnoliopsida</taxon>
        <taxon>Liliopsida</taxon>
        <taxon>Poales</taxon>
        <taxon>Poaceae</taxon>
        <taxon>BOP clade</taxon>
        <taxon>Pooideae</taxon>
        <taxon>Triticodae</taxon>
        <taxon>Triticeae</taxon>
        <taxon>Triticinae</taxon>
        <taxon>Triticum</taxon>
    </lineage>
</organism>
<feature type="repeat" description="ARM" evidence="1">
    <location>
        <begin position="762"/>
        <end position="804"/>
    </location>
</feature>
<dbReference type="PANTHER" id="PTHR47451">
    <property type="entry name" value="ARM REPEAT SUPERFAMILY PROTEIN"/>
    <property type="match status" value="1"/>
</dbReference>